<dbReference type="EMBL" id="LT629690">
    <property type="protein sequence ID" value="SDG00083.1"/>
    <property type="molecule type" value="Genomic_DNA"/>
</dbReference>
<keyword evidence="3" id="KW-1185">Reference proteome</keyword>
<dbReference type="OrthoDB" id="111561at2"/>
<organism evidence="2 3">
    <name type="scientific">Terriglobus roseus</name>
    <dbReference type="NCBI Taxonomy" id="392734"/>
    <lineage>
        <taxon>Bacteria</taxon>
        <taxon>Pseudomonadati</taxon>
        <taxon>Acidobacteriota</taxon>
        <taxon>Terriglobia</taxon>
        <taxon>Terriglobales</taxon>
        <taxon>Acidobacteriaceae</taxon>
        <taxon>Terriglobus</taxon>
    </lineage>
</organism>
<evidence type="ECO:0000313" key="3">
    <source>
        <dbReference type="Proteomes" id="UP000182427"/>
    </source>
</evidence>
<proteinExistence type="predicted"/>
<feature type="transmembrane region" description="Helical" evidence="1">
    <location>
        <begin position="493"/>
        <end position="510"/>
    </location>
</feature>
<reference evidence="3" key="1">
    <citation type="submission" date="2016-10" db="EMBL/GenBank/DDBJ databases">
        <authorList>
            <person name="Varghese N."/>
            <person name="Submissions S."/>
        </authorList>
    </citation>
    <scope>NUCLEOTIDE SEQUENCE [LARGE SCALE GENOMIC DNA]</scope>
    <source>
        <strain evidence="3">GAS232</strain>
    </source>
</reference>
<name>A0A1G7QNN3_9BACT</name>
<feature type="transmembrane region" description="Helical" evidence="1">
    <location>
        <begin position="315"/>
        <end position="334"/>
    </location>
</feature>
<dbReference type="RefSeq" id="WP_083346650.1">
    <property type="nucleotide sequence ID" value="NZ_LT629690.1"/>
</dbReference>
<feature type="transmembrane region" description="Helical" evidence="1">
    <location>
        <begin position="245"/>
        <end position="263"/>
    </location>
</feature>
<feature type="transmembrane region" description="Helical" evidence="1">
    <location>
        <begin position="149"/>
        <end position="174"/>
    </location>
</feature>
<feature type="transmembrane region" description="Helical" evidence="1">
    <location>
        <begin position="113"/>
        <end position="143"/>
    </location>
</feature>
<evidence type="ECO:0000313" key="2">
    <source>
        <dbReference type="EMBL" id="SDG00083.1"/>
    </source>
</evidence>
<sequence>MAGLNDLSLPRERDQLAALFEMRWRLFVRNMTRDEAKVSFVLWLTGRLLVLLFSVGLGVIAAFVLYFMQSRGQVLSPVFHTVFVGWQLMNLFRGSLPQGAEAELYRFPLRFRTYVLLWLSAGAFEGLTLIGSWICLGMFVGIVAGGGNVLRSVIVMLLFYALNLFTTRAVFLWLGRMLASRRARDIVLILSSLLSIGPQLLRMHHERIAGWMQKISLPPWFAYVLHIAPGYLAAKALQPANDMSLLLLAAWTAATAGVLLLGLHRSFRGEESHEFRAAASDSIAARKRSSDQRDGPLVGAIAACEWDKLRHGGAAIYASLSPLLYLVFFGLRLARGPLGTWIVPIAAGYLALSLRSVNVFGQDGPGVQTYLLAPVPLRTILLGKNLFAAMLYIAQVLLGSAVLMLVTHRIGIAPLVFTALWMVAYACAAFTLGNQRSLKRPMLVPTGKVTLRDVRQARRSGGGGGWMNLLLIFGGAAVGGAAIALSFWLHMPVLAPIVMLPCAIASVIVYRNSLRSSAYNGDILQAEALMNVARTA</sequence>
<protein>
    <submittedName>
        <fullName evidence="2">ABC-2 type transport system permease protein</fullName>
    </submittedName>
</protein>
<dbReference type="AlphaFoldDB" id="A0A1G7QNN3"/>
<keyword evidence="1" id="KW-1133">Transmembrane helix</keyword>
<evidence type="ECO:0000256" key="1">
    <source>
        <dbReference type="SAM" id="Phobius"/>
    </source>
</evidence>
<keyword evidence="1" id="KW-0812">Transmembrane</keyword>
<feature type="transmembrane region" description="Helical" evidence="1">
    <location>
        <begin position="40"/>
        <end position="68"/>
    </location>
</feature>
<dbReference type="Proteomes" id="UP000182427">
    <property type="component" value="Chromosome I"/>
</dbReference>
<gene>
    <name evidence="2" type="ORF">SAMN05444167_3937</name>
</gene>
<feature type="transmembrane region" description="Helical" evidence="1">
    <location>
        <begin position="465"/>
        <end position="487"/>
    </location>
</feature>
<accession>A0A1G7QNN3</accession>
<feature type="transmembrane region" description="Helical" evidence="1">
    <location>
        <begin position="386"/>
        <end position="406"/>
    </location>
</feature>
<keyword evidence="1" id="KW-0472">Membrane</keyword>
<feature type="transmembrane region" description="Helical" evidence="1">
    <location>
        <begin position="412"/>
        <end position="432"/>
    </location>
</feature>
<feature type="transmembrane region" description="Helical" evidence="1">
    <location>
        <begin position="215"/>
        <end position="233"/>
    </location>
</feature>